<dbReference type="RefSeq" id="WP_169960915.1">
    <property type="nucleotide sequence ID" value="NZ_JAMDHD010000030.1"/>
</dbReference>
<evidence type="ECO:0000313" key="2">
    <source>
        <dbReference type="EMBL" id="MDD0987214.1"/>
    </source>
</evidence>
<dbReference type="EMBL" id="JAMDHD010000030">
    <property type="protein sequence ID" value="MDD0987214.1"/>
    <property type="molecule type" value="Genomic_DNA"/>
</dbReference>
<dbReference type="InterPro" id="IPR016181">
    <property type="entry name" value="Acyl_CoA_acyltransferase"/>
</dbReference>
<dbReference type="Proteomes" id="UP001148189">
    <property type="component" value="Unassembled WGS sequence"/>
</dbReference>
<evidence type="ECO:0000313" key="3">
    <source>
        <dbReference type="Proteomes" id="UP001148189"/>
    </source>
</evidence>
<gene>
    <name evidence="2" type="ORF">M5G21_19840</name>
</gene>
<protein>
    <submittedName>
        <fullName evidence="2">GNAT family N-acetyltransferase</fullName>
    </submittedName>
</protein>
<dbReference type="Gene3D" id="3.40.630.30">
    <property type="match status" value="1"/>
</dbReference>
<dbReference type="CDD" id="cd04301">
    <property type="entry name" value="NAT_SF"/>
    <property type="match status" value="1"/>
</dbReference>
<sequence>MISIREATIEDIPLLQELGMKTYREHFSEIWTATGMQNFLNEDFSTREMQKSIESPAHHCWLIAFDETNHAVGYSKVNWSKPMPLPGQAGSELQKIYFLKSQAGKGYGKQLLQLIHQYAKDRKEGSIWLDVLKSNTSAQRFYENCGFEALGEIPFSTDKADIGMVVMRCDLSR</sequence>
<dbReference type="Pfam" id="PF00583">
    <property type="entry name" value="Acetyltransf_1"/>
    <property type="match status" value="1"/>
</dbReference>
<keyword evidence="3" id="KW-1185">Reference proteome</keyword>
<comment type="caution">
    <text evidence="2">The sequence shown here is derived from an EMBL/GenBank/DDBJ whole genome shotgun (WGS) entry which is preliminary data.</text>
</comment>
<dbReference type="PANTHER" id="PTHR43617">
    <property type="entry name" value="L-AMINO ACID N-ACETYLTRANSFERASE"/>
    <property type="match status" value="1"/>
</dbReference>
<name>A0ABT5NF92_9PSED</name>
<proteinExistence type="predicted"/>
<dbReference type="InterPro" id="IPR000182">
    <property type="entry name" value="GNAT_dom"/>
</dbReference>
<dbReference type="InterPro" id="IPR050276">
    <property type="entry name" value="MshD_Acetyltransferase"/>
</dbReference>
<evidence type="ECO:0000259" key="1">
    <source>
        <dbReference type="PROSITE" id="PS51186"/>
    </source>
</evidence>
<dbReference type="SUPFAM" id="SSF55729">
    <property type="entry name" value="Acyl-CoA N-acyltransferases (Nat)"/>
    <property type="match status" value="1"/>
</dbReference>
<feature type="domain" description="N-acetyltransferase" evidence="1">
    <location>
        <begin position="2"/>
        <end position="172"/>
    </location>
</feature>
<reference evidence="2" key="1">
    <citation type="submission" date="2022-05" db="EMBL/GenBank/DDBJ databases">
        <title>Novel Pseudomonas spp. Isolated from a Rainbow Trout Aquaculture Facility.</title>
        <authorList>
            <person name="Testerman T."/>
            <person name="Graf J."/>
        </authorList>
    </citation>
    <scope>NUCLEOTIDE SEQUENCE</scope>
    <source>
        <strain evidence="2">ID1050</strain>
    </source>
</reference>
<accession>A0ABT5NF92</accession>
<dbReference type="PROSITE" id="PS51186">
    <property type="entry name" value="GNAT"/>
    <property type="match status" value="1"/>
</dbReference>
<organism evidence="2 3">
    <name type="scientific">Pseudomonas shahriarae</name>
    <dbReference type="NCBI Taxonomy" id="2745512"/>
    <lineage>
        <taxon>Bacteria</taxon>
        <taxon>Pseudomonadati</taxon>
        <taxon>Pseudomonadota</taxon>
        <taxon>Gammaproteobacteria</taxon>
        <taxon>Pseudomonadales</taxon>
        <taxon>Pseudomonadaceae</taxon>
        <taxon>Pseudomonas</taxon>
    </lineage>
</organism>